<organism evidence="1 2">
    <name type="scientific">Rhizorhabdus wittichii</name>
    <dbReference type="NCBI Taxonomy" id="160791"/>
    <lineage>
        <taxon>Bacteria</taxon>
        <taxon>Pseudomonadati</taxon>
        <taxon>Pseudomonadota</taxon>
        <taxon>Alphaproteobacteria</taxon>
        <taxon>Sphingomonadales</taxon>
        <taxon>Sphingomonadaceae</taxon>
        <taxon>Rhizorhabdus</taxon>
    </lineage>
</organism>
<dbReference type="RefSeq" id="WP_208631659.1">
    <property type="nucleotide sequence ID" value="NZ_CP059319.1"/>
</dbReference>
<dbReference type="PROSITE" id="PS51257">
    <property type="entry name" value="PROKAR_LIPOPROTEIN"/>
    <property type="match status" value="1"/>
</dbReference>
<evidence type="ECO:0000313" key="2">
    <source>
        <dbReference type="Proteomes" id="UP000664914"/>
    </source>
</evidence>
<dbReference type="AlphaFoldDB" id="A0A975HC01"/>
<dbReference type="EMBL" id="CP059319">
    <property type="protein sequence ID" value="QTH19677.1"/>
    <property type="molecule type" value="Genomic_DNA"/>
</dbReference>
<reference evidence="1" key="1">
    <citation type="submission" date="2020-07" db="EMBL/GenBank/DDBJ databases">
        <authorList>
            <person name="Camacho E."/>
        </authorList>
    </citation>
    <scope>NUCLEOTIDE SEQUENCE</scope>
    <source>
        <strain evidence="1">MPO218</strain>
    </source>
</reference>
<evidence type="ECO:0000313" key="1">
    <source>
        <dbReference type="EMBL" id="QTH19677.1"/>
    </source>
</evidence>
<dbReference type="Proteomes" id="UP000664914">
    <property type="component" value="Chromosome"/>
</dbReference>
<name>A0A975HC01_9SPHN</name>
<protein>
    <submittedName>
        <fullName evidence="1">Uncharacterized protein</fullName>
    </submittedName>
</protein>
<accession>A0A975HC01</accession>
<gene>
    <name evidence="1" type="ORF">HRJ34_14980</name>
</gene>
<proteinExistence type="predicted"/>
<sequence>MEKPFAVVPLSLGTLSCGNQRSNRPASHLGEVALTGMVWQSTGNSNLWVRGDFGTTKPIDFMSMIWANALPGTTIRLRLGASQADVDGSSAPYDSTARPFISPAITREDGLYSSHLELPSVQTYRWWRIDIGGHTGDFTAASLVLGKTVRSANFYNPGWQMGPEDLGEIEIARNGVVDDTPGLILRTLDFKISWVSEVDWETLWQPLLQYLGKRRVALWCFDPEAGPYRQGRTYMGYVRPQPATGGAIVRKYEMDLSILSII</sequence>
<reference evidence="1" key="2">
    <citation type="submission" date="2021-04" db="EMBL/GenBank/DDBJ databases">
        <title>Isolation and genomic analysis of the ibuprofen-degrading bacterium Sphingomonas strain MPO218.</title>
        <authorList>
            <person name="Aulestia M."/>
            <person name="Flores A."/>
            <person name="Mangas E.L."/>
            <person name="Perez-Pulido A.J."/>
            <person name="Santero E."/>
            <person name="Camacho E.M."/>
        </authorList>
    </citation>
    <scope>NUCLEOTIDE SEQUENCE</scope>
    <source>
        <strain evidence="1">MPO218</strain>
    </source>
</reference>